<protein>
    <submittedName>
        <fullName evidence="1">Uncharacterized protein</fullName>
    </submittedName>
</protein>
<keyword evidence="2" id="KW-1185">Reference proteome</keyword>
<sequence length="352" mass="40899">MARSFHEDMVHFDCESKIEYDKYPNCALVKFYAKLGFHHYNWLEGFDYPGGIEVTYSLHRLMHFDCEGKNPRYAYPQLVKLYAKLGVHRYNLLESFNMRINCGASSYYITLDARCGFQKFPFQVLVNERMIGCLDLAVSIARPRTHVSPKPYLRRHCEPARLDTEFNPLPDWPPEIAFSDAKRFYMVNKSELQNNGWISLYLELALVSHVRDLTADHYLAQLEIVQVAVETVDDVKPPTLDSKNVVIYIVYRDFATGEPCDSKAIVRRSFNEATGGLKFVGDYWSEEKKALSTERASVVEVTEKRSMHLSGGEKTEKRCKKKKRLGVHRLWRLSDPRCHQAYKRRASARHPQ</sequence>
<dbReference type="EMBL" id="JAGKQM010000018">
    <property type="protein sequence ID" value="KAH0863602.1"/>
    <property type="molecule type" value="Genomic_DNA"/>
</dbReference>
<dbReference type="InterPro" id="IPR006462">
    <property type="entry name" value="MS5"/>
</dbReference>
<dbReference type="Proteomes" id="UP000824890">
    <property type="component" value="Unassembled WGS sequence"/>
</dbReference>
<name>A0ABQ7Y5Y8_BRANA</name>
<dbReference type="Pfam" id="PF04776">
    <property type="entry name" value="protein_MS5"/>
    <property type="match status" value="1"/>
</dbReference>
<dbReference type="PANTHER" id="PTHR31260:SF46">
    <property type="entry name" value="UPF0725 PROTEIN EMB2204"/>
    <property type="match status" value="1"/>
</dbReference>
<reference evidence="1 2" key="1">
    <citation type="submission" date="2021-05" db="EMBL/GenBank/DDBJ databases">
        <title>Genome Assembly of Synthetic Allotetraploid Brassica napus Reveals Homoeologous Exchanges between Subgenomes.</title>
        <authorList>
            <person name="Davis J.T."/>
        </authorList>
    </citation>
    <scope>NUCLEOTIDE SEQUENCE [LARGE SCALE GENOMIC DNA]</scope>
    <source>
        <strain evidence="2">cv. Da-Ae</strain>
        <tissue evidence="1">Seedling</tissue>
    </source>
</reference>
<evidence type="ECO:0000313" key="1">
    <source>
        <dbReference type="EMBL" id="KAH0863602.1"/>
    </source>
</evidence>
<accession>A0ABQ7Y5Y8</accession>
<gene>
    <name evidence="1" type="ORF">HID58_080813</name>
</gene>
<proteinExistence type="predicted"/>
<dbReference type="PANTHER" id="PTHR31260">
    <property type="entry name" value="CYSTATIN/MONELLIN SUPERFAMILY PROTEIN"/>
    <property type="match status" value="1"/>
</dbReference>
<evidence type="ECO:0000313" key="2">
    <source>
        <dbReference type="Proteomes" id="UP000824890"/>
    </source>
</evidence>
<organism evidence="1 2">
    <name type="scientific">Brassica napus</name>
    <name type="common">Rape</name>
    <dbReference type="NCBI Taxonomy" id="3708"/>
    <lineage>
        <taxon>Eukaryota</taxon>
        <taxon>Viridiplantae</taxon>
        <taxon>Streptophyta</taxon>
        <taxon>Embryophyta</taxon>
        <taxon>Tracheophyta</taxon>
        <taxon>Spermatophyta</taxon>
        <taxon>Magnoliopsida</taxon>
        <taxon>eudicotyledons</taxon>
        <taxon>Gunneridae</taxon>
        <taxon>Pentapetalae</taxon>
        <taxon>rosids</taxon>
        <taxon>malvids</taxon>
        <taxon>Brassicales</taxon>
        <taxon>Brassicaceae</taxon>
        <taxon>Brassiceae</taxon>
        <taxon>Brassica</taxon>
    </lineage>
</organism>
<dbReference type="NCBIfam" id="TIGR01572">
    <property type="entry name" value="A_thl_para_3677"/>
    <property type="match status" value="1"/>
</dbReference>
<comment type="caution">
    <text evidence="1">The sequence shown here is derived from an EMBL/GenBank/DDBJ whole genome shotgun (WGS) entry which is preliminary data.</text>
</comment>